<keyword evidence="3" id="KW-0030">Aminoacyl-tRNA synthetase</keyword>
<evidence type="ECO:0000259" key="2">
    <source>
        <dbReference type="Pfam" id="PF13393"/>
    </source>
</evidence>
<sequence length="374" mass="39731">MPDTDRDLLPEGLCDRLPQQAWASQQVRRVAHDVLASHGYERVETPLLEFEKSLASRMAGVQVRRMFRFVDPASLRQLALRSDITAQVARIAATGLAHAPRPLRLSYSGPVAIIKGDGLDPARERLQIGAELIGTDSVAAAAEIVEVAIEALQAAGATGVSVDFTLPDLVDTLSAEALPLAGSQIEAVRKMLDAKDAGGLVDSGGAAYLPLLYAVGPFDSAIQRLAEFDVDDVLASRIAGLREIAGRVGGKARLTLDPSERHGFEYQSWFGFTIYAEGLSGSLGRGGAYRILGRAGEEPEPATGFSLYPDPLVEALAAEAEGPKRLFLPLGHDPQVAARQRAIGWATVAALSESDDPISLGCSHRLENGEAIPL</sequence>
<protein>
    <submittedName>
        <fullName evidence="3">tRNA synthetase class II</fullName>
    </submittedName>
</protein>
<dbReference type="SUPFAM" id="SSF55681">
    <property type="entry name" value="Class II aaRS and biotin synthetases"/>
    <property type="match status" value="1"/>
</dbReference>
<dbReference type="InterPro" id="IPR045864">
    <property type="entry name" value="aa-tRNA-synth_II/BPL/LPL"/>
</dbReference>
<proteinExistence type="predicted"/>
<comment type="caution">
    <text evidence="3">The sequence shown here is derived from an EMBL/GenBank/DDBJ whole genome shotgun (WGS) entry which is preliminary data.</text>
</comment>
<name>A0A0B1ZRS3_9SPHN</name>
<dbReference type="STRING" id="1348853.LK12_08285"/>
<feature type="binding site" evidence="1">
    <location>
        <position position="127"/>
    </location>
    <ligand>
        <name>L-histidine</name>
        <dbReference type="ChEBI" id="CHEBI:57595"/>
    </ligand>
</feature>
<keyword evidence="3" id="KW-0436">Ligase</keyword>
<dbReference type="PANTHER" id="PTHR43707:SF1">
    <property type="entry name" value="HISTIDINE--TRNA LIGASE, MITOCHONDRIAL-RELATED"/>
    <property type="match status" value="1"/>
</dbReference>
<dbReference type="AlphaFoldDB" id="A0A0B1ZRS3"/>
<dbReference type="EMBL" id="JTDI01000003">
    <property type="protein sequence ID" value="KHK91897.1"/>
    <property type="molecule type" value="Genomic_DNA"/>
</dbReference>
<keyword evidence="4" id="KW-1185">Reference proteome</keyword>
<gene>
    <name evidence="3" type="ORF">LK12_08285</name>
</gene>
<dbReference type="RefSeq" id="WP_039284976.1">
    <property type="nucleotide sequence ID" value="NZ_JTDI01000003.1"/>
</dbReference>
<dbReference type="GO" id="GO:0006427">
    <property type="term" value="P:histidyl-tRNA aminoacylation"/>
    <property type="evidence" value="ECO:0007669"/>
    <property type="project" value="TreeGrafter"/>
</dbReference>
<dbReference type="Pfam" id="PF13393">
    <property type="entry name" value="tRNA-synt_His"/>
    <property type="match status" value="1"/>
</dbReference>
<accession>A0A0B1ZRS3</accession>
<dbReference type="InterPro" id="IPR004516">
    <property type="entry name" value="HisRS/HisZ"/>
</dbReference>
<evidence type="ECO:0000313" key="4">
    <source>
        <dbReference type="Proteomes" id="UP000031057"/>
    </source>
</evidence>
<evidence type="ECO:0000256" key="1">
    <source>
        <dbReference type="PIRSR" id="PIRSR001549-1"/>
    </source>
</evidence>
<feature type="binding site" evidence="1">
    <location>
        <position position="131"/>
    </location>
    <ligand>
        <name>L-histidine</name>
        <dbReference type="ChEBI" id="CHEBI:57595"/>
    </ligand>
</feature>
<dbReference type="OrthoDB" id="9769617at2"/>
<dbReference type="GO" id="GO:0004821">
    <property type="term" value="F:histidine-tRNA ligase activity"/>
    <property type="evidence" value="ECO:0007669"/>
    <property type="project" value="TreeGrafter"/>
</dbReference>
<dbReference type="GO" id="GO:0005737">
    <property type="term" value="C:cytoplasm"/>
    <property type="evidence" value="ECO:0007669"/>
    <property type="project" value="InterPro"/>
</dbReference>
<organism evidence="3 4">
    <name type="scientific">Novosphingobium malaysiense</name>
    <dbReference type="NCBI Taxonomy" id="1348853"/>
    <lineage>
        <taxon>Bacteria</taxon>
        <taxon>Pseudomonadati</taxon>
        <taxon>Pseudomonadota</taxon>
        <taxon>Alphaproteobacteria</taxon>
        <taxon>Sphingomonadales</taxon>
        <taxon>Sphingomonadaceae</taxon>
        <taxon>Novosphingobium</taxon>
    </lineage>
</organism>
<feature type="domain" description="Class II Histidinyl-tRNA synthetase (HisRS)-like catalytic core" evidence="2">
    <location>
        <begin position="12"/>
        <end position="312"/>
    </location>
</feature>
<dbReference type="Gene3D" id="3.30.930.10">
    <property type="entry name" value="Bira Bifunctional Protein, Domain 2"/>
    <property type="match status" value="1"/>
</dbReference>
<reference evidence="3 4" key="1">
    <citation type="submission" date="2014-10" db="EMBL/GenBank/DDBJ databases">
        <title>Genome sequence of Novosphingobium malaysiense MUSC 273(T).</title>
        <authorList>
            <person name="Lee L.-H."/>
        </authorList>
    </citation>
    <scope>NUCLEOTIDE SEQUENCE [LARGE SCALE GENOMIC DNA]</scope>
    <source>
        <strain evidence="3 4">MUSC 273</strain>
    </source>
</reference>
<dbReference type="PIRSF" id="PIRSF001549">
    <property type="entry name" value="His-tRNA_synth"/>
    <property type="match status" value="1"/>
</dbReference>
<dbReference type="PANTHER" id="PTHR43707">
    <property type="entry name" value="HISTIDYL-TRNA SYNTHETASE"/>
    <property type="match status" value="1"/>
</dbReference>
<dbReference type="Proteomes" id="UP000031057">
    <property type="component" value="Unassembled WGS sequence"/>
</dbReference>
<evidence type="ECO:0000313" key="3">
    <source>
        <dbReference type="EMBL" id="KHK91897.1"/>
    </source>
</evidence>
<dbReference type="InterPro" id="IPR041715">
    <property type="entry name" value="HisRS-like_core"/>
</dbReference>
<feature type="binding site" evidence="1">
    <location>
        <begin position="83"/>
        <end position="85"/>
    </location>
    <ligand>
        <name>L-histidine</name>
        <dbReference type="ChEBI" id="CHEBI:57595"/>
    </ligand>
</feature>